<dbReference type="PANTHER" id="PTHR48105">
    <property type="entry name" value="THIOREDOXIN REDUCTASE 1-RELATED-RELATED"/>
    <property type="match status" value="1"/>
</dbReference>
<evidence type="ECO:0000313" key="5">
    <source>
        <dbReference type="Proteomes" id="UP000184032"/>
    </source>
</evidence>
<dbReference type="InterPro" id="IPR050097">
    <property type="entry name" value="Ferredoxin-NADP_redctase_2"/>
</dbReference>
<feature type="domain" description="FAD/NAD(P)-binding" evidence="3">
    <location>
        <begin position="3"/>
        <end position="289"/>
    </location>
</feature>
<accession>A0A1M5UYM8</accession>
<organism evidence="4 5">
    <name type="scientific">Anaerosphaera aminiphila DSM 21120</name>
    <dbReference type="NCBI Taxonomy" id="1120995"/>
    <lineage>
        <taxon>Bacteria</taxon>
        <taxon>Bacillati</taxon>
        <taxon>Bacillota</taxon>
        <taxon>Tissierellia</taxon>
        <taxon>Tissierellales</taxon>
        <taxon>Peptoniphilaceae</taxon>
        <taxon>Anaerosphaera</taxon>
    </lineage>
</organism>
<dbReference type="Gene3D" id="3.50.50.60">
    <property type="entry name" value="FAD/NAD(P)-binding domain"/>
    <property type="match status" value="2"/>
</dbReference>
<dbReference type="GO" id="GO:0016491">
    <property type="term" value="F:oxidoreductase activity"/>
    <property type="evidence" value="ECO:0007669"/>
    <property type="project" value="UniProtKB-KW"/>
</dbReference>
<gene>
    <name evidence="4" type="ORF">SAMN02745245_01912</name>
</gene>
<keyword evidence="5" id="KW-1185">Reference proteome</keyword>
<evidence type="ECO:0000259" key="3">
    <source>
        <dbReference type="Pfam" id="PF07992"/>
    </source>
</evidence>
<dbReference type="STRING" id="1120995.SAMN02745245_01912"/>
<dbReference type="AlphaFoldDB" id="A0A1M5UYM8"/>
<keyword evidence="1" id="KW-0285">Flavoprotein</keyword>
<keyword evidence="2" id="KW-0560">Oxidoreductase</keyword>
<dbReference type="Pfam" id="PF07992">
    <property type="entry name" value="Pyr_redox_2"/>
    <property type="match status" value="1"/>
</dbReference>
<evidence type="ECO:0000256" key="1">
    <source>
        <dbReference type="ARBA" id="ARBA00022630"/>
    </source>
</evidence>
<name>A0A1M5UYM8_9FIRM</name>
<proteinExistence type="predicted"/>
<dbReference type="PRINTS" id="PR00469">
    <property type="entry name" value="PNDRDTASEII"/>
</dbReference>
<dbReference type="InterPro" id="IPR023753">
    <property type="entry name" value="FAD/NAD-binding_dom"/>
</dbReference>
<dbReference type="SUPFAM" id="SSF51905">
    <property type="entry name" value="FAD/NAD(P)-binding domain"/>
    <property type="match status" value="2"/>
</dbReference>
<dbReference type="InterPro" id="IPR036188">
    <property type="entry name" value="FAD/NAD-bd_sf"/>
</dbReference>
<protein>
    <submittedName>
        <fullName evidence="4">Thioredoxin reductase (NADPH)</fullName>
    </submittedName>
</protein>
<sequence length="301" mass="32427">MLYDLIIIGAGPAGVSSALYAASRGLNTLVLEQSECSGGTLKKVSNITHFTGFPTGESGEVFSKTLDAQLKGSGVEVLQKKVTDSSLLGKEKMVICGGETFKAKTVIIASGETQNIPEFESSSSIFEEHLHNFASKYANRYSDVIVIGGSDGAAKEALYLSKQVFHVDMVVIEEELVAVPEFSVPISKAPNIDVHLHSSVVSVTGEREVEEVHIRDNLSNEEKVLKKPGAGIFYYMGSKPNTQPFSELKLDNGYIVADENMRTSIDGIYAAGNIRVKQVRQISTSISDGAIAAIEVSKYLK</sequence>
<dbReference type="EMBL" id="FQXI01000023">
    <property type="protein sequence ID" value="SHH67783.1"/>
    <property type="molecule type" value="Genomic_DNA"/>
</dbReference>
<dbReference type="PRINTS" id="PR00368">
    <property type="entry name" value="FADPNR"/>
</dbReference>
<reference evidence="4 5" key="1">
    <citation type="submission" date="2016-11" db="EMBL/GenBank/DDBJ databases">
        <authorList>
            <person name="Jaros S."/>
            <person name="Januszkiewicz K."/>
            <person name="Wedrychowicz H."/>
        </authorList>
    </citation>
    <scope>NUCLEOTIDE SEQUENCE [LARGE SCALE GENOMIC DNA]</scope>
    <source>
        <strain evidence="4 5">DSM 21120</strain>
    </source>
</reference>
<evidence type="ECO:0000313" key="4">
    <source>
        <dbReference type="EMBL" id="SHH67783.1"/>
    </source>
</evidence>
<dbReference type="Proteomes" id="UP000184032">
    <property type="component" value="Unassembled WGS sequence"/>
</dbReference>
<dbReference type="OrthoDB" id="9806179at2"/>
<evidence type="ECO:0000256" key="2">
    <source>
        <dbReference type="ARBA" id="ARBA00023002"/>
    </source>
</evidence>
<dbReference type="RefSeq" id="WP_073185714.1">
    <property type="nucleotide sequence ID" value="NZ_FQXI01000023.1"/>
</dbReference>